<proteinExistence type="predicted"/>
<dbReference type="Proteomes" id="UP000223606">
    <property type="component" value="Chromosome 1"/>
</dbReference>
<name>A0A2C9D4Z9_9HYPH</name>
<evidence type="ECO:0000313" key="1">
    <source>
        <dbReference type="EMBL" id="SON54841.1"/>
    </source>
</evidence>
<gene>
    <name evidence="1" type="ORF">HDIA_1300</name>
</gene>
<dbReference type="EMBL" id="LT960614">
    <property type="protein sequence ID" value="SON54841.1"/>
    <property type="molecule type" value="Genomic_DNA"/>
</dbReference>
<dbReference type="OrthoDB" id="7907231at2"/>
<dbReference type="AlphaFoldDB" id="A0A2C9D4Z9"/>
<organism evidence="1 2">
    <name type="scientific">Hartmannibacter diazotrophicus</name>
    <dbReference type="NCBI Taxonomy" id="1482074"/>
    <lineage>
        <taxon>Bacteria</taxon>
        <taxon>Pseudomonadati</taxon>
        <taxon>Pseudomonadota</taxon>
        <taxon>Alphaproteobacteria</taxon>
        <taxon>Hyphomicrobiales</taxon>
        <taxon>Pleomorphomonadaceae</taxon>
        <taxon>Hartmannibacter</taxon>
    </lineage>
</organism>
<accession>A0A2C9D4Z9</accession>
<dbReference type="KEGG" id="hdi:HDIA_1300"/>
<dbReference type="RefSeq" id="WP_099555427.1">
    <property type="nucleotide sequence ID" value="NZ_LT960614.1"/>
</dbReference>
<evidence type="ECO:0000313" key="2">
    <source>
        <dbReference type="Proteomes" id="UP000223606"/>
    </source>
</evidence>
<sequence>MHELVQIISDRIGISEETAESALRIILNFLDKDGPSDQVRDLASNLGLEDFLGSKNGGGFLSGLTEMVGGGAMAAFTQLSSAGLDMGEIQGLTKEFVVYARDKAGPEAVDSIIDSIPGLEQFI</sequence>
<reference evidence="2" key="1">
    <citation type="submission" date="2017-09" db="EMBL/GenBank/DDBJ databases">
        <title>Genome sequence of Nannocystis excedens DSM 71.</title>
        <authorList>
            <person name="Blom J."/>
        </authorList>
    </citation>
    <scope>NUCLEOTIDE SEQUENCE [LARGE SCALE GENOMIC DNA]</scope>
    <source>
        <strain evidence="2">type strain: E19</strain>
    </source>
</reference>
<evidence type="ECO:0008006" key="3">
    <source>
        <dbReference type="Google" id="ProtNLM"/>
    </source>
</evidence>
<protein>
    <recommendedName>
        <fullName evidence="3">DUF2267 domain-containing protein</fullName>
    </recommendedName>
</protein>
<keyword evidence="2" id="KW-1185">Reference proteome</keyword>